<dbReference type="OrthoDB" id="9995486at2"/>
<dbReference type="AlphaFoldDB" id="A0A226WR83"/>
<dbReference type="EMBL" id="MTHB01000246">
    <property type="protein sequence ID" value="OXC73695.1"/>
    <property type="molecule type" value="Genomic_DNA"/>
</dbReference>
<proteinExistence type="predicted"/>
<accession>A0A226WR83</accession>
<evidence type="ECO:0000313" key="1">
    <source>
        <dbReference type="EMBL" id="OXC73695.1"/>
    </source>
</evidence>
<reference evidence="2" key="1">
    <citation type="submission" date="2017-01" db="EMBL/GenBank/DDBJ databases">
        <title>Genome Analysis of Deinococcus marmoris KOPRI26562.</title>
        <authorList>
            <person name="Kim J.H."/>
            <person name="Oh H.-M."/>
        </authorList>
    </citation>
    <scope>NUCLEOTIDE SEQUENCE [LARGE SCALE GENOMIC DNA]</scope>
    <source>
        <strain evidence="2">PAMC 26633</strain>
    </source>
</reference>
<comment type="caution">
    <text evidence="1">The sequence shown here is derived from an EMBL/GenBank/DDBJ whole genome shotgun (WGS) entry which is preliminary data.</text>
</comment>
<protein>
    <submittedName>
        <fullName evidence="1">Uncharacterized protein</fullName>
    </submittedName>
</protein>
<dbReference type="RefSeq" id="WP_089164784.1">
    <property type="nucleotide sequence ID" value="NZ_MTHB01000246.1"/>
</dbReference>
<name>A0A226WR83_CABSO</name>
<sequence>MNIAAIDARTSLLREPCIAAVWTKRAASAVFRLCVAGLEAWLRAPVQPVLDAYLGTMLSRASSISAAIFRHLSF</sequence>
<dbReference type="Proteomes" id="UP000214720">
    <property type="component" value="Unassembled WGS sequence"/>
</dbReference>
<evidence type="ECO:0000313" key="2">
    <source>
        <dbReference type="Proteomes" id="UP000214720"/>
    </source>
</evidence>
<gene>
    <name evidence="1" type="ORF">BSU04_36490</name>
</gene>
<organism evidence="1 2">
    <name type="scientific">Caballeronia sordidicola</name>
    <name type="common">Burkholderia sordidicola</name>
    <dbReference type="NCBI Taxonomy" id="196367"/>
    <lineage>
        <taxon>Bacteria</taxon>
        <taxon>Pseudomonadati</taxon>
        <taxon>Pseudomonadota</taxon>
        <taxon>Betaproteobacteria</taxon>
        <taxon>Burkholderiales</taxon>
        <taxon>Burkholderiaceae</taxon>
        <taxon>Caballeronia</taxon>
    </lineage>
</organism>